<dbReference type="PROSITE" id="PS51683">
    <property type="entry name" value="SAM_OMT_II"/>
    <property type="match status" value="1"/>
</dbReference>
<name>A0A9W9FU03_9EURO</name>
<dbReference type="Gene3D" id="1.10.10.10">
    <property type="entry name" value="Winged helix-like DNA-binding domain superfamily/Winged helix DNA-binding domain"/>
    <property type="match status" value="1"/>
</dbReference>
<dbReference type="InterPro" id="IPR029063">
    <property type="entry name" value="SAM-dependent_MTases_sf"/>
</dbReference>
<keyword evidence="8" id="KW-1185">Reference proteome</keyword>
<dbReference type="GO" id="GO:0032259">
    <property type="term" value="P:methylation"/>
    <property type="evidence" value="ECO:0007669"/>
    <property type="project" value="UniProtKB-KW"/>
</dbReference>
<dbReference type="InterPro" id="IPR012967">
    <property type="entry name" value="COMT_dimerisation"/>
</dbReference>
<evidence type="ECO:0000313" key="8">
    <source>
        <dbReference type="Proteomes" id="UP001149165"/>
    </source>
</evidence>
<dbReference type="InterPro" id="IPR001077">
    <property type="entry name" value="COMT_C"/>
</dbReference>
<evidence type="ECO:0000256" key="4">
    <source>
        <dbReference type="PIRSR" id="PIRSR005739-1"/>
    </source>
</evidence>
<accession>A0A9W9FU03</accession>
<organism evidence="7 8">
    <name type="scientific">Penicillium angulare</name>
    <dbReference type="NCBI Taxonomy" id="116970"/>
    <lineage>
        <taxon>Eukaryota</taxon>
        <taxon>Fungi</taxon>
        <taxon>Dikarya</taxon>
        <taxon>Ascomycota</taxon>
        <taxon>Pezizomycotina</taxon>
        <taxon>Eurotiomycetes</taxon>
        <taxon>Eurotiomycetidae</taxon>
        <taxon>Eurotiales</taxon>
        <taxon>Aspergillaceae</taxon>
        <taxon>Penicillium</taxon>
    </lineage>
</organism>
<evidence type="ECO:0000259" key="6">
    <source>
        <dbReference type="Pfam" id="PF08100"/>
    </source>
</evidence>
<dbReference type="EMBL" id="JAPQKH010000003">
    <property type="protein sequence ID" value="KAJ5106317.1"/>
    <property type="molecule type" value="Genomic_DNA"/>
</dbReference>
<evidence type="ECO:0000313" key="7">
    <source>
        <dbReference type="EMBL" id="KAJ5106317.1"/>
    </source>
</evidence>
<dbReference type="Pfam" id="PF00891">
    <property type="entry name" value="Methyltransf_2"/>
    <property type="match status" value="1"/>
</dbReference>
<keyword evidence="1" id="KW-0489">Methyltransferase</keyword>
<dbReference type="InterPro" id="IPR016461">
    <property type="entry name" value="COMT-like"/>
</dbReference>
<evidence type="ECO:0000256" key="3">
    <source>
        <dbReference type="ARBA" id="ARBA00022691"/>
    </source>
</evidence>
<dbReference type="Pfam" id="PF08100">
    <property type="entry name" value="Dimerisation"/>
    <property type="match status" value="1"/>
</dbReference>
<dbReference type="PANTHER" id="PTHR43712:SF1">
    <property type="entry name" value="HYPOTHETICAL O-METHYLTRANSFERASE (EUROFUNG)-RELATED"/>
    <property type="match status" value="1"/>
</dbReference>
<protein>
    <recommendedName>
        <fullName evidence="9">O-methyltransferase domain-containing protein</fullName>
    </recommendedName>
</protein>
<dbReference type="PANTHER" id="PTHR43712">
    <property type="entry name" value="PUTATIVE (AFU_ORTHOLOGUE AFUA_4G14580)-RELATED"/>
    <property type="match status" value="1"/>
</dbReference>
<dbReference type="GO" id="GO:0008171">
    <property type="term" value="F:O-methyltransferase activity"/>
    <property type="evidence" value="ECO:0007669"/>
    <property type="project" value="InterPro"/>
</dbReference>
<dbReference type="GO" id="GO:0044550">
    <property type="term" value="P:secondary metabolite biosynthetic process"/>
    <property type="evidence" value="ECO:0007669"/>
    <property type="project" value="UniProtKB-ARBA"/>
</dbReference>
<comment type="caution">
    <text evidence="7">The sequence shown here is derived from an EMBL/GenBank/DDBJ whole genome shotgun (WGS) entry which is preliminary data.</text>
</comment>
<dbReference type="PIRSF" id="PIRSF005739">
    <property type="entry name" value="O-mtase"/>
    <property type="match status" value="1"/>
</dbReference>
<evidence type="ECO:0000256" key="2">
    <source>
        <dbReference type="ARBA" id="ARBA00022679"/>
    </source>
</evidence>
<dbReference type="Gene3D" id="3.40.50.150">
    <property type="entry name" value="Vaccinia Virus protein VP39"/>
    <property type="match status" value="1"/>
</dbReference>
<dbReference type="OrthoDB" id="2410195at2759"/>
<sequence length="381" mass="43008">MEALVEQVRSLAQNGDEKLRRSILDSLQSLRDSIETADDTVQRFTFYNLQLAALRVGVDLKLFSLLADTEKPLSVVELSEETGADQVFLGRILRYLASFGAIKETDKDTFTSTNITKTFSVSSFQAAICHYFDTMGPSIQKLPEFLKETHYQDPQDSANTALQKAFNTDQPAFFWLQTQPEKMGFFQEYLTTNRAGRPTFLDAYPVLKNSIGLSPERALFVDVGGGFGQQAISFREKYPELEGRVIVQDLAPTLAHALKHPNVEVSEQDFFQPQTIKGAKFYYLRNIFHDWPDDKAKIILKHTIDALADDSLILIDDMVLPNAGVHWQAAQLDILMMTTLAARERTQDQWYHLLESAGLKVNSIHTYTSSLKDSIIEVVPV</sequence>
<feature type="domain" description="O-methyltransferase C-terminal" evidence="5">
    <location>
        <begin position="219"/>
        <end position="359"/>
    </location>
</feature>
<evidence type="ECO:0008006" key="9">
    <source>
        <dbReference type="Google" id="ProtNLM"/>
    </source>
</evidence>
<dbReference type="CDD" id="cd02440">
    <property type="entry name" value="AdoMet_MTases"/>
    <property type="match status" value="1"/>
</dbReference>
<evidence type="ECO:0000259" key="5">
    <source>
        <dbReference type="Pfam" id="PF00891"/>
    </source>
</evidence>
<dbReference type="SUPFAM" id="SSF53335">
    <property type="entry name" value="S-adenosyl-L-methionine-dependent methyltransferases"/>
    <property type="match status" value="1"/>
</dbReference>
<proteinExistence type="predicted"/>
<reference evidence="7" key="1">
    <citation type="submission" date="2022-11" db="EMBL/GenBank/DDBJ databases">
        <authorList>
            <person name="Petersen C."/>
        </authorList>
    </citation>
    <scope>NUCLEOTIDE SEQUENCE</scope>
    <source>
        <strain evidence="7">IBT 30069</strain>
    </source>
</reference>
<dbReference type="InterPro" id="IPR036390">
    <property type="entry name" value="WH_DNA-bd_sf"/>
</dbReference>
<dbReference type="InterPro" id="IPR036388">
    <property type="entry name" value="WH-like_DNA-bd_sf"/>
</dbReference>
<dbReference type="GO" id="GO:0046983">
    <property type="term" value="F:protein dimerization activity"/>
    <property type="evidence" value="ECO:0007669"/>
    <property type="project" value="InterPro"/>
</dbReference>
<evidence type="ECO:0000256" key="1">
    <source>
        <dbReference type="ARBA" id="ARBA00022603"/>
    </source>
</evidence>
<dbReference type="SUPFAM" id="SSF46785">
    <property type="entry name" value="Winged helix' DNA-binding domain"/>
    <property type="match status" value="1"/>
</dbReference>
<reference evidence="7" key="2">
    <citation type="journal article" date="2023" name="IMA Fungus">
        <title>Comparative genomic study of the Penicillium genus elucidates a diverse pangenome and 15 lateral gene transfer events.</title>
        <authorList>
            <person name="Petersen C."/>
            <person name="Sorensen T."/>
            <person name="Nielsen M.R."/>
            <person name="Sondergaard T.E."/>
            <person name="Sorensen J.L."/>
            <person name="Fitzpatrick D.A."/>
            <person name="Frisvad J.C."/>
            <person name="Nielsen K.L."/>
        </authorList>
    </citation>
    <scope>NUCLEOTIDE SEQUENCE</scope>
    <source>
        <strain evidence="7">IBT 30069</strain>
    </source>
</reference>
<dbReference type="Proteomes" id="UP001149165">
    <property type="component" value="Unassembled WGS sequence"/>
</dbReference>
<gene>
    <name evidence="7" type="ORF">N7456_002992</name>
</gene>
<feature type="domain" description="O-methyltransferase dimerisation" evidence="6">
    <location>
        <begin position="52"/>
        <end position="120"/>
    </location>
</feature>
<keyword evidence="3" id="KW-0949">S-adenosyl-L-methionine</keyword>
<keyword evidence="2" id="KW-0808">Transferase</keyword>
<feature type="active site" description="Proton acceptor" evidence="4">
    <location>
        <position position="289"/>
    </location>
</feature>
<dbReference type="AlphaFoldDB" id="A0A9W9FU03"/>